<dbReference type="PANTHER" id="PTHR12136">
    <property type="entry name" value="ENHANCED DISEASE RESISTANCE-RELATED"/>
    <property type="match status" value="1"/>
</dbReference>
<organism evidence="3">
    <name type="scientific">Salvia splendens</name>
    <name type="common">Scarlet sage</name>
    <dbReference type="NCBI Taxonomy" id="180675"/>
    <lineage>
        <taxon>Eukaryota</taxon>
        <taxon>Viridiplantae</taxon>
        <taxon>Streptophyta</taxon>
        <taxon>Embryophyta</taxon>
        <taxon>Tracheophyta</taxon>
        <taxon>Spermatophyta</taxon>
        <taxon>Magnoliopsida</taxon>
        <taxon>eudicotyledons</taxon>
        <taxon>Gunneridae</taxon>
        <taxon>Pentapetalae</taxon>
        <taxon>asterids</taxon>
        <taxon>lamiids</taxon>
        <taxon>Lamiales</taxon>
        <taxon>Lamiaceae</taxon>
        <taxon>Nepetoideae</taxon>
        <taxon>Mentheae</taxon>
        <taxon>Salviinae</taxon>
        <taxon>Salvia</taxon>
        <taxon>Salvia subgen. Calosphace</taxon>
        <taxon>core Calosphace</taxon>
    </lineage>
</organism>
<gene>
    <name evidence="3" type="ORF">SASPL_113434</name>
</gene>
<dbReference type="InterPro" id="IPR045096">
    <property type="entry name" value="EDR2-like"/>
</dbReference>
<feature type="region of interest" description="Disordered" evidence="1">
    <location>
        <begin position="1"/>
        <end position="68"/>
    </location>
</feature>
<comment type="caution">
    <text evidence="3">The sequence shown here is derived from an EMBL/GenBank/DDBJ whole genome shotgun (WGS) entry which is preliminary data.</text>
</comment>
<feature type="domain" description="Protein ENHANCED DISEASE RESISTANCE 2 C-terminal" evidence="2">
    <location>
        <begin position="42"/>
        <end position="99"/>
    </location>
</feature>
<keyword evidence="4" id="KW-1185">Reference proteome</keyword>
<dbReference type="AlphaFoldDB" id="A0A8X8Y3P4"/>
<reference evidence="3" key="2">
    <citation type="submission" date="2020-08" db="EMBL/GenBank/DDBJ databases">
        <title>Plant Genome Project.</title>
        <authorList>
            <person name="Zhang R.-G."/>
        </authorList>
    </citation>
    <scope>NUCLEOTIDE SEQUENCE</scope>
    <source>
        <strain evidence="3">Huo1</strain>
        <tissue evidence="3">Leaf</tissue>
    </source>
</reference>
<accession>A0A8X8Y3P4</accession>
<reference evidence="3" key="1">
    <citation type="submission" date="2018-01" db="EMBL/GenBank/DDBJ databases">
        <authorList>
            <person name="Mao J.F."/>
        </authorList>
    </citation>
    <scope>NUCLEOTIDE SEQUENCE</scope>
    <source>
        <strain evidence="3">Huo1</strain>
        <tissue evidence="3">Leaf</tissue>
    </source>
</reference>
<dbReference type="EMBL" id="PNBA02000005">
    <property type="protein sequence ID" value="KAG6423050.1"/>
    <property type="molecule type" value="Genomic_DNA"/>
</dbReference>
<evidence type="ECO:0000313" key="4">
    <source>
        <dbReference type="Proteomes" id="UP000298416"/>
    </source>
</evidence>
<dbReference type="Pfam" id="PF07059">
    <property type="entry name" value="EDR2_C"/>
    <property type="match status" value="1"/>
</dbReference>
<evidence type="ECO:0000313" key="3">
    <source>
        <dbReference type="EMBL" id="KAG6423050.1"/>
    </source>
</evidence>
<dbReference type="PANTHER" id="PTHR12136:SF91">
    <property type="entry name" value="PROTEIN ENHANCED DISEASE RESISTANCE 2-LIKE"/>
    <property type="match status" value="1"/>
</dbReference>
<name>A0A8X8Y3P4_SALSN</name>
<sequence length="105" mass="11407">MVDLPHNNTHAGDAANAPDWRDEAITTGSLKHVDLNTGSNGWASPPGDLFSARSPNYQMKKGKNPAGEWLMNPAGVDWLRSSGKLDHVLSRPDNRAMNALRASRC</sequence>
<protein>
    <recommendedName>
        <fullName evidence="2">Protein ENHANCED DISEASE RESISTANCE 2 C-terminal domain-containing protein</fullName>
    </recommendedName>
</protein>
<evidence type="ECO:0000256" key="1">
    <source>
        <dbReference type="SAM" id="MobiDB-lite"/>
    </source>
</evidence>
<proteinExistence type="predicted"/>
<evidence type="ECO:0000259" key="2">
    <source>
        <dbReference type="Pfam" id="PF07059"/>
    </source>
</evidence>
<dbReference type="InterPro" id="IPR009769">
    <property type="entry name" value="EDR2_C"/>
</dbReference>
<dbReference type="Proteomes" id="UP000298416">
    <property type="component" value="Unassembled WGS sequence"/>
</dbReference>
<feature type="compositionally biased region" description="Polar residues" evidence="1">
    <location>
        <begin position="1"/>
        <end position="10"/>
    </location>
</feature>